<dbReference type="Proteomes" id="UP000192257">
    <property type="component" value="Unassembled WGS sequence"/>
</dbReference>
<keyword evidence="4" id="KW-1185">Reference proteome</keyword>
<feature type="region of interest" description="Disordered" evidence="1">
    <location>
        <begin position="86"/>
        <end position="106"/>
    </location>
</feature>
<keyword evidence="2" id="KW-0732">Signal</keyword>
<organism evidence="3 4">
    <name type="scientific">Trypanosoma theileri</name>
    <dbReference type="NCBI Taxonomy" id="67003"/>
    <lineage>
        <taxon>Eukaryota</taxon>
        <taxon>Discoba</taxon>
        <taxon>Euglenozoa</taxon>
        <taxon>Kinetoplastea</taxon>
        <taxon>Metakinetoplastina</taxon>
        <taxon>Trypanosomatida</taxon>
        <taxon>Trypanosomatidae</taxon>
        <taxon>Trypanosoma</taxon>
    </lineage>
</organism>
<feature type="signal peptide" evidence="2">
    <location>
        <begin position="1"/>
        <end position="18"/>
    </location>
</feature>
<accession>A0A1X0NDJ9</accession>
<dbReference type="AlphaFoldDB" id="A0A1X0NDJ9"/>
<comment type="caution">
    <text evidence="3">The sequence shown here is derived from an EMBL/GenBank/DDBJ whole genome shotgun (WGS) entry which is preliminary data.</text>
</comment>
<name>A0A1X0NDJ9_9TRYP</name>
<dbReference type="EMBL" id="NBCO01000124">
    <property type="protein sequence ID" value="ORC81276.1"/>
    <property type="molecule type" value="Genomic_DNA"/>
</dbReference>
<proteinExistence type="predicted"/>
<feature type="non-terminal residue" evidence="3">
    <location>
        <position position="124"/>
    </location>
</feature>
<gene>
    <name evidence="3" type="ORF">TM35_001241010</name>
</gene>
<reference evidence="3 4" key="1">
    <citation type="submission" date="2017-03" db="EMBL/GenBank/DDBJ databases">
        <title>An alternative strategy for trypanosome survival in the mammalian bloodstream revealed through genome and transcriptome analysis of the ubiquitous bovine parasite Trypanosoma (Megatrypanum) theileri.</title>
        <authorList>
            <person name="Kelly S."/>
            <person name="Ivens A."/>
            <person name="Mott A."/>
            <person name="O'Neill E."/>
            <person name="Emms D."/>
            <person name="Macleod O."/>
            <person name="Voorheis P."/>
            <person name="Matthews J."/>
            <person name="Matthews K."/>
            <person name="Carrington M."/>
        </authorList>
    </citation>
    <scope>NUCLEOTIDE SEQUENCE [LARGE SCALE GENOMIC DNA]</scope>
    <source>
        <strain evidence="3">Edinburgh</strain>
    </source>
</reference>
<dbReference type="OrthoDB" id="252862at2759"/>
<dbReference type="VEuPathDB" id="TriTrypDB:TM35_001241010"/>
<sequence length="124" mass="14042">MPLLLLLLFLCCASVCVAQKDGGVRSTGVVRELPRKGQSGVQAYAVSTQKKNENEGWELIRIEALTENLDEHSLLCSKVNETKHEEKVKRENRFGEDDGRAEHTKVTVEDDKKCGYERLPLEER</sequence>
<protein>
    <recommendedName>
        <fullName evidence="5">Leishmanolysin-like peptidase</fullName>
    </recommendedName>
</protein>
<evidence type="ECO:0000256" key="2">
    <source>
        <dbReference type="SAM" id="SignalP"/>
    </source>
</evidence>
<dbReference type="RefSeq" id="XP_028876888.1">
    <property type="nucleotide sequence ID" value="XM_029031816.1"/>
</dbReference>
<evidence type="ECO:0008006" key="5">
    <source>
        <dbReference type="Google" id="ProtNLM"/>
    </source>
</evidence>
<evidence type="ECO:0000256" key="1">
    <source>
        <dbReference type="SAM" id="MobiDB-lite"/>
    </source>
</evidence>
<feature type="chain" id="PRO_5012687665" description="Leishmanolysin-like peptidase" evidence="2">
    <location>
        <begin position="19"/>
        <end position="124"/>
    </location>
</feature>
<evidence type="ECO:0000313" key="4">
    <source>
        <dbReference type="Proteomes" id="UP000192257"/>
    </source>
</evidence>
<dbReference type="GeneID" id="39991596"/>
<evidence type="ECO:0000313" key="3">
    <source>
        <dbReference type="EMBL" id="ORC81276.1"/>
    </source>
</evidence>